<keyword evidence="2" id="KW-1185">Reference proteome</keyword>
<gene>
    <name evidence="1" type="ORF">DIABBA_LOCUS10870</name>
</gene>
<name>A0A9N9XFR7_DIABA</name>
<sequence length="59" mass="6931">MKEDCTIENQPVQEKKTDKDDLSPWFIFDQLIGHDSSKRTFVSRVHYNGEKTIAIYILT</sequence>
<evidence type="ECO:0000313" key="1">
    <source>
        <dbReference type="EMBL" id="CAG9837923.1"/>
    </source>
</evidence>
<reference evidence="1" key="1">
    <citation type="submission" date="2022-01" db="EMBL/GenBank/DDBJ databases">
        <authorList>
            <person name="King R."/>
        </authorList>
    </citation>
    <scope>NUCLEOTIDE SEQUENCE</scope>
</reference>
<accession>A0A9N9XFR7</accession>
<dbReference type="OrthoDB" id="8196546at2759"/>
<dbReference type="EMBL" id="OU898282">
    <property type="protein sequence ID" value="CAG9837923.1"/>
    <property type="molecule type" value="Genomic_DNA"/>
</dbReference>
<dbReference type="AlphaFoldDB" id="A0A9N9XFR7"/>
<dbReference type="Proteomes" id="UP001153709">
    <property type="component" value="Chromosome 7"/>
</dbReference>
<proteinExistence type="predicted"/>
<evidence type="ECO:0000313" key="2">
    <source>
        <dbReference type="Proteomes" id="UP001153709"/>
    </source>
</evidence>
<protein>
    <submittedName>
        <fullName evidence="1">Uncharacterized protein</fullName>
    </submittedName>
</protein>
<organism evidence="1 2">
    <name type="scientific">Diabrotica balteata</name>
    <name type="common">Banded cucumber beetle</name>
    <dbReference type="NCBI Taxonomy" id="107213"/>
    <lineage>
        <taxon>Eukaryota</taxon>
        <taxon>Metazoa</taxon>
        <taxon>Ecdysozoa</taxon>
        <taxon>Arthropoda</taxon>
        <taxon>Hexapoda</taxon>
        <taxon>Insecta</taxon>
        <taxon>Pterygota</taxon>
        <taxon>Neoptera</taxon>
        <taxon>Endopterygota</taxon>
        <taxon>Coleoptera</taxon>
        <taxon>Polyphaga</taxon>
        <taxon>Cucujiformia</taxon>
        <taxon>Chrysomeloidea</taxon>
        <taxon>Chrysomelidae</taxon>
        <taxon>Galerucinae</taxon>
        <taxon>Diabroticina</taxon>
        <taxon>Diabroticites</taxon>
        <taxon>Diabrotica</taxon>
    </lineage>
</organism>